<evidence type="ECO:0000313" key="2">
    <source>
        <dbReference type="Proteomes" id="UP000625711"/>
    </source>
</evidence>
<sequence length="68" mass="7594">MRVILPTAGSPDGGDMCRVTGRRYGRYDVSRTNQNDGYVIEISSTLLSDFLPRDNVHIGVIHKNSRQS</sequence>
<proteinExistence type="predicted"/>
<keyword evidence="2" id="KW-1185">Reference proteome</keyword>
<reference evidence="1" key="1">
    <citation type="submission" date="2020-08" db="EMBL/GenBank/DDBJ databases">
        <title>Genome sequencing and assembly of the red palm weevil Rhynchophorus ferrugineus.</title>
        <authorList>
            <person name="Dias G.B."/>
            <person name="Bergman C.M."/>
            <person name="Manee M."/>
        </authorList>
    </citation>
    <scope>NUCLEOTIDE SEQUENCE</scope>
    <source>
        <strain evidence="1">AA-2017</strain>
        <tissue evidence="1">Whole larva</tissue>
    </source>
</reference>
<gene>
    <name evidence="1" type="ORF">GWI33_005434</name>
</gene>
<dbReference type="Proteomes" id="UP000625711">
    <property type="component" value="Unassembled WGS sequence"/>
</dbReference>
<dbReference type="EMBL" id="JAACXV010000271">
    <property type="protein sequence ID" value="KAF7280886.1"/>
    <property type="molecule type" value="Genomic_DNA"/>
</dbReference>
<protein>
    <submittedName>
        <fullName evidence="1">Uncharacterized protein</fullName>
    </submittedName>
</protein>
<comment type="caution">
    <text evidence="1">The sequence shown here is derived from an EMBL/GenBank/DDBJ whole genome shotgun (WGS) entry which is preliminary data.</text>
</comment>
<evidence type="ECO:0000313" key="1">
    <source>
        <dbReference type="EMBL" id="KAF7280886.1"/>
    </source>
</evidence>
<dbReference type="AlphaFoldDB" id="A0A834MDU5"/>
<name>A0A834MDU5_RHYFE</name>
<accession>A0A834MDU5</accession>
<organism evidence="1 2">
    <name type="scientific">Rhynchophorus ferrugineus</name>
    <name type="common">Red palm weevil</name>
    <name type="synonym">Curculio ferrugineus</name>
    <dbReference type="NCBI Taxonomy" id="354439"/>
    <lineage>
        <taxon>Eukaryota</taxon>
        <taxon>Metazoa</taxon>
        <taxon>Ecdysozoa</taxon>
        <taxon>Arthropoda</taxon>
        <taxon>Hexapoda</taxon>
        <taxon>Insecta</taxon>
        <taxon>Pterygota</taxon>
        <taxon>Neoptera</taxon>
        <taxon>Endopterygota</taxon>
        <taxon>Coleoptera</taxon>
        <taxon>Polyphaga</taxon>
        <taxon>Cucujiformia</taxon>
        <taxon>Curculionidae</taxon>
        <taxon>Dryophthorinae</taxon>
        <taxon>Rhynchophorus</taxon>
    </lineage>
</organism>